<gene>
    <name evidence="1" type="ORF">EV196_104179</name>
</gene>
<dbReference type="InterPro" id="IPR026341">
    <property type="entry name" value="T9SS_type_B"/>
</dbReference>
<dbReference type="Pfam" id="PF13585">
    <property type="entry name" value="CHU_C"/>
    <property type="match status" value="1"/>
</dbReference>
<keyword evidence="2" id="KW-1185">Reference proteome</keyword>
<name>A0A4R1RJJ2_9FLAO</name>
<dbReference type="EMBL" id="SLUP01000004">
    <property type="protein sequence ID" value="TCL66149.1"/>
    <property type="molecule type" value="Genomic_DNA"/>
</dbReference>
<dbReference type="GO" id="GO:0005509">
    <property type="term" value="F:calcium ion binding"/>
    <property type="evidence" value="ECO:0007669"/>
    <property type="project" value="InterPro"/>
</dbReference>
<dbReference type="InterPro" id="IPR013783">
    <property type="entry name" value="Ig-like_fold"/>
</dbReference>
<accession>A0A4R1RJJ2</accession>
<reference evidence="1 2" key="1">
    <citation type="submission" date="2019-03" db="EMBL/GenBank/DDBJ databases">
        <title>Genomic Encyclopedia of Type Strains, Phase IV (KMG-IV): sequencing the most valuable type-strain genomes for metagenomic binning, comparative biology and taxonomic classification.</title>
        <authorList>
            <person name="Goeker M."/>
        </authorList>
    </citation>
    <scope>NUCLEOTIDE SEQUENCE [LARGE SCALE GENOMIC DNA]</scope>
    <source>
        <strain evidence="1 2">DSM 18792</strain>
    </source>
</reference>
<sequence length="1503" mass="162911">MCNQKHINPFLVILFICVGQLAFSQLSKTHFLPPLTESGTNSSAPQDHYIYISTPSTSSVNFTIKPVGVATSITGTVSNTSPYTYAIGTGRGTPLFVNINETSTVKTNKGYIIEADRPVYVSVRVNAGAQAGALVSKGTSALGYTFRVGSFTNSNPQSNYLNFVSVMATSDNTLVAFSDLPSGLIIENYAGATPITVTLNKGESYIVATNSDNSFINQNGLIGCLVQSDKPIVVNCGSANGSFYGGSGRDYGIDQIVDVSKVGKEYIFVRGAGDDGWENVLIVAHSNNTFISINGNTPIGPISAGEYYLIEGYYYNANGNMYVETTEDVFAYQGIGGLAGAEANQGMFFVPPLSCETRGNLDNIAAINNIGSTVYTGGITIVTKASATITINNSPISSFNYVGPSTVTGKPDYVTYKVLNLSGNISVQSNDELYCAYFNQNNNATSGSFYSGFPTAPEINFNAQFATLGNCIPNVTLEAANTQSFDSFEWWFDDGTGFQNLFVNTPSYTPTIPGKYKLIGIIACTLERLESVEVPVSICPDDIDNDGIIDNIDIDNDNDGILNCTESRGNVEVNLSIVATPELVFEDATRNYGIATGIHTTSNTSGTPNYFTGNSSGGFSSNLSPGTSSENSYQISFTESVNIKFGEGVTHSPVDGEYFIVGILPLNKNITLVDPDNRLLVDSNFDGIFETGITTISGSEIHFKINPSPSGNRPYTFLANKIDGFSFVHKLENPTTGSIFNGGLSLTCFKKDTDLDGIEDALDLDSDNDGIPDFIENIGTIIALSGVDADLNGLDDVYNINATPLDSDTDGVYDFYDLDSDNDGIFDLEESGSALPDSNFDGIIDNINTKIGTNGWDDNAETSPDSNAIGYAVNNLDADTLFSYIDLDSDGDLCSDVIEAGFSDGNNDSLLGHSTVTINTFGKVTNATDGYTLPNNNYLIAAPISITTQPINTEVCEHLNTTLSIVSAEAELYQWEISTDGINWNTFTDNAIYNGSQTANLTISDTPLSYNNYQYRVRLDRIGNSCGLYSDSITLSVIPSPVVNPSVTLIQCDDDIDGISFFNLTEANNKISTNASNETFLYFKTEIAANSGDTTSPDYIASPIAYQNSTSPFTEVVWARITSTSGCTAISEIQLQVSISQIPNGAINEIINTCDDFLDINGNNNDNNNDTDGIATFNFSYVKTMVESFFLPQTPSVTFYRNEADALAENDAITNTSNYRNIGYPNTQQIYIRVDSQISNDCQAFGPYITLNVNPLPEFTVETPQIVCTSDPTFSIILDPYEANSTENFSYSWFFEGNEIATSSTLEVSTPGIYTITLTKTDGTNCSRSKDISVEASETANITQNDVIINDLAENNSVTINPENLGSGNYEYALREAGSPFINYQEETVFNNVKPGFYTIYVQDEICGESTLDISVIGNTKYFTPNDDGFNDFWQIKGINANIQPNSVIFIYDRYGKLLKQLRPDSVGWDGTFNGNMLPTDDYWFKVFLQDGRNFMGHFTLKR</sequence>
<dbReference type="InterPro" id="IPR028974">
    <property type="entry name" value="TSP_type-3_rpt"/>
</dbReference>
<proteinExistence type="predicted"/>
<dbReference type="RefSeq" id="WP_132217633.1">
    <property type="nucleotide sequence ID" value="NZ_OX156936.1"/>
</dbReference>
<dbReference type="Proteomes" id="UP000295455">
    <property type="component" value="Unassembled WGS sequence"/>
</dbReference>
<protein>
    <submittedName>
        <fullName evidence="1">Gliding motility-associated-like protein</fullName>
    </submittedName>
</protein>
<dbReference type="Gene3D" id="4.10.1080.10">
    <property type="entry name" value="TSP type-3 repeat"/>
    <property type="match status" value="1"/>
</dbReference>
<dbReference type="SUPFAM" id="SSF49299">
    <property type="entry name" value="PKD domain"/>
    <property type="match status" value="1"/>
</dbReference>
<organism evidence="1 2">
    <name type="scientific">Mariniflexile fucanivorans</name>
    <dbReference type="NCBI Taxonomy" id="264023"/>
    <lineage>
        <taxon>Bacteria</taxon>
        <taxon>Pseudomonadati</taxon>
        <taxon>Bacteroidota</taxon>
        <taxon>Flavobacteriia</taxon>
        <taxon>Flavobacteriales</taxon>
        <taxon>Flavobacteriaceae</taxon>
        <taxon>Mariniflexile</taxon>
    </lineage>
</organism>
<dbReference type="NCBIfam" id="TIGR04131">
    <property type="entry name" value="Bac_Flav_CTERM"/>
    <property type="match status" value="1"/>
</dbReference>
<evidence type="ECO:0000313" key="1">
    <source>
        <dbReference type="EMBL" id="TCL66149.1"/>
    </source>
</evidence>
<dbReference type="OrthoDB" id="9765926at2"/>
<dbReference type="Gene3D" id="2.60.40.10">
    <property type="entry name" value="Immunoglobulins"/>
    <property type="match status" value="1"/>
</dbReference>
<dbReference type="SUPFAM" id="SSF103647">
    <property type="entry name" value="TSP type-3 repeat"/>
    <property type="match status" value="1"/>
</dbReference>
<comment type="caution">
    <text evidence="1">The sequence shown here is derived from an EMBL/GenBank/DDBJ whole genome shotgun (WGS) entry which is preliminary data.</text>
</comment>
<evidence type="ECO:0000313" key="2">
    <source>
        <dbReference type="Proteomes" id="UP000295455"/>
    </source>
</evidence>
<dbReference type="InterPro" id="IPR035986">
    <property type="entry name" value="PKD_dom_sf"/>
</dbReference>